<dbReference type="Pfam" id="PF17164">
    <property type="entry name" value="DUF5122"/>
    <property type="match status" value="2"/>
</dbReference>
<sequence length="404" mass="42830">MALADNKFLVVNNQEGGEFIYVARMTSQGQIDDGSGYGDGNRGVAKIFFPNEYVGVIGLGPLRDGGCLISAYTLTRGQILIRLSRSGALVDGFGKGGVLAISDLGIATVGQKWEPKKDSAPRHDLLPDEASNRTSPATRLSFAEQPDGKIVFASTVESPASSAGVVVRVTPLGGLDKTFNKVGYAIADLGSGLESIGRGVGSQRGGGLVLFGTFYSDTGRGAYAVRFHADGTPDKQFRTLKLPGPTIADMSIRERDDLIALVGGSTEGFEEGQGVIIVLNRDGKPNLVFNEGKPLYTKLQPMGEKWERCAFSGVGDSALTVSGTTAGSFLTDKTHSVIARLKLTAALDPEFNGKGWYGFNEPRHLEVTRDMAILPNGDILVSGAFHAGRDHLLPYGSFVIKLKG</sequence>
<accession>A0A7Z3H2K6</accession>
<dbReference type="InterPro" id="IPR013431">
    <property type="entry name" value="Delta_60_rpt"/>
</dbReference>
<dbReference type="Gene3D" id="2.80.10.50">
    <property type="match status" value="1"/>
</dbReference>
<reference evidence="2 3" key="1">
    <citation type="submission" date="2018-03" db="EMBL/GenBank/DDBJ databases">
        <title>Complete genome sequence of Pseudomonas fluorescens sp. G7.</title>
        <authorList>
            <person name="Gao C.-H."/>
            <person name="Li Z."/>
            <person name="Cai P."/>
        </authorList>
    </citation>
    <scope>NUCLEOTIDE SEQUENCE [LARGE SCALE GENOMIC DNA]</scope>
    <source>
        <strain evidence="2 3">G7</strain>
    </source>
</reference>
<evidence type="ECO:0000256" key="1">
    <source>
        <dbReference type="SAM" id="MobiDB-lite"/>
    </source>
</evidence>
<dbReference type="InterPro" id="IPR011047">
    <property type="entry name" value="Quinoprotein_ADH-like_sf"/>
</dbReference>
<dbReference type="EMBL" id="CP027561">
    <property type="protein sequence ID" value="QJP98335.1"/>
    <property type="molecule type" value="Genomic_DNA"/>
</dbReference>
<name>A0A7Z3H2K6_PSEFL</name>
<evidence type="ECO:0000313" key="2">
    <source>
        <dbReference type="EMBL" id="QJP98335.1"/>
    </source>
</evidence>
<evidence type="ECO:0000313" key="3">
    <source>
        <dbReference type="Proteomes" id="UP000501669"/>
    </source>
</evidence>
<organism evidence="2 3">
    <name type="scientific">Pseudomonas fluorescens</name>
    <dbReference type="NCBI Taxonomy" id="294"/>
    <lineage>
        <taxon>Bacteria</taxon>
        <taxon>Pseudomonadati</taxon>
        <taxon>Pseudomonadota</taxon>
        <taxon>Gammaproteobacteria</taxon>
        <taxon>Pseudomonadales</taxon>
        <taxon>Pseudomonadaceae</taxon>
        <taxon>Pseudomonas</taxon>
    </lineage>
</organism>
<dbReference type="SUPFAM" id="SSF50998">
    <property type="entry name" value="Quinoprotein alcohol dehydrogenase-like"/>
    <property type="match status" value="1"/>
</dbReference>
<protein>
    <recommendedName>
        <fullName evidence="4">Delta-60 repeat domain-containing protein</fullName>
    </recommendedName>
</protein>
<dbReference type="AlphaFoldDB" id="A0A7Z3H2K6"/>
<dbReference type="Proteomes" id="UP000501669">
    <property type="component" value="Chromosome"/>
</dbReference>
<gene>
    <name evidence="2" type="ORF">C6Y56_28460</name>
</gene>
<feature type="region of interest" description="Disordered" evidence="1">
    <location>
        <begin position="113"/>
        <end position="139"/>
    </location>
</feature>
<evidence type="ECO:0008006" key="4">
    <source>
        <dbReference type="Google" id="ProtNLM"/>
    </source>
</evidence>
<feature type="compositionally biased region" description="Basic and acidic residues" evidence="1">
    <location>
        <begin position="113"/>
        <end position="126"/>
    </location>
</feature>
<proteinExistence type="predicted"/>